<proteinExistence type="predicted"/>
<name>A0A1E3UDI5_9FIRM</name>
<dbReference type="Pfam" id="PF20097">
    <property type="entry name" value="DUF6487"/>
    <property type="match status" value="1"/>
</dbReference>
<reference evidence="2 4" key="1">
    <citation type="submission" date="2016-07" db="EMBL/GenBank/DDBJ databases">
        <title>Characterization of isolates of Eisenbergiella tayi derived from blood cultures, using whole genome sequencing.</title>
        <authorList>
            <person name="Burdz T."/>
            <person name="Wiebe D."/>
            <person name="Huynh C."/>
            <person name="Bernard K."/>
        </authorList>
    </citation>
    <scope>NUCLEOTIDE SEQUENCE [LARGE SCALE GENOMIC DNA]</scope>
    <source>
        <strain evidence="2 4">NML 110608</strain>
    </source>
</reference>
<gene>
    <name evidence="3" type="ORF">BEI59_20650</name>
    <name evidence="2" type="ORF">BEI61_03934</name>
</gene>
<accession>A0A1E3UDI5</accession>
<evidence type="ECO:0000313" key="2">
    <source>
        <dbReference type="EMBL" id="ODM03140.1"/>
    </source>
</evidence>
<evidence type="ECO:0000259" key="1">
    <source>
        <dbReference type="PROSITE" id="PS50835"/>
    </source>
</evidence>
<feature type="domain" description="Ig-like" evidence="1">
    <location>
        <begin position="1"/>
        <end position="57"/>
    </location>
</feature>
<reference evidence="3 5" key="2">
    <citation type="submission" date="2016-08" db="EMBL/GenBank/DDBJ databases">
        <authorList>
            <person name="Seilhamer J.J."/>
        </authorList>
    </citation>
    <scope>NUCLEOTIDE SEQUENCE [LARGE SCALE GENOMIC DNA]</scope>
    <source>
        <strain evidence="3 5">NML150140-1</strain>
    </source>
</reference>
<protein>
    <recommendedName>
        <fullName evidence="1">Ig-like domain-containing protein</fullName>
    </recommendedName>
</protein>
<dbReference type="Proteomes" id="UP000094067">
    <property type="component" value="Unassembled WGS sequence"/>
</dbReference>
<dbReference type="InterPro" id="IPR045504">
    <property type="entry name" value="DUF6487"/>
</dbReference>
<dbReference type="EMBL" id="MEHA01000017">
    <property type="protein sequence ID" value="ODR48372.1"/>
    <property type="molecule type" value="Genomic_DNA"/>
</dbReference>
<organism evidence="3 5">
    <name type="scientific">Eisenbergiella tayi</name>
    <dbReference type="NCBI Taxonomy" id="1432052"/>
    <lineage>
        <taxon>Bacteria</taxon>
        <taxon>Bacillati</taxon>
        <taxon>Bacillota</taxon>
        <taxon>Clostridia</taxon>
        <taxon>Lachnospirales</taxon>
        <taxon>Lachnospiraceae</taxon>
        <taxon>Eisenbergiella</taxon>
    </lineage>
</organism>
<dbReference type="RefSeq" id="WP_069153690.1">
    <property type="nucleotide sequence ID" value="NZ_MCGH01000003.1"/>
</dbReference>
<dbReference type="Proteomes" id="UP000094271">
    <property type="component" value="Unassembled WGS sequence"/>
</dbReference>
<dbReference type="PROSITE" id="PS50835">
    <property type="entry name" value="IG_LIKE"/>
    <property type="match status" value="1"/>
</dbReference>
<evidence type="ECO:0000313" key="3">
    <source>
        <dbReference type="EMBL" id="ODR48372.1"/>
    </source>
</evidence>
<evidence type="ECO:0000313" key="5">
    <source>
        <dbReference type="Proteomes" id="UP000094271"/>
    </source>
</evidence>
<comment type="caution">
    <text evidence="3">The sequence shown here is derived from an EMBL/GenBank/DDBJ whole genome shotgun (WGS) entry which is preliminary data.</text>
</comment>
<dbReference type="EMBL" id="MCGH01000003">
    <property type="protein sequence ID" value="ODM03140.1"/>
    <property type="molecule type" value="Genomic_DNA"/>
</dbReference>
<evidence type="ECO:0000313" key="4">
    <source>
        <dbReference type="Proteomes" id="UP000094067"/>
    </source>
</evidence>
<sequence>MECPFCGRPMQAGRIDTAKPVNIEWYPEDKESYLEKAENSITVKNTYKFERPAAYLCFHCHKLVMDVPERANFRFTQD</sequence>
<dbReference type="AlphaFoldDB" id="A0A1E3UDI5"/>
<dbReference type="InterPro" id="IPR007110">
    <property type="entry name" value="Ig-like_dom"/>
</dbReference>